<dbReference type="GO" id="GO:0030420">
    <property type="term" value="P:establishment of competence for transformation"/>
    <property type="evidence" value="ECO:0007669"/>
    <property type="project" value="UniProtKB-KW"/>
</dbReference>
<evidence type="ECO:0000256" key="2">
    <source>
        <dbReference type="ARBA" id="ARBA00023287"/>
    </source>
</evidence>
<dbReference type="Proteomes" id="UP000182062">
    <property type="component" value="Unassembled WGS sequence"/>
</dbReference>
<keyword evidence="3" id="KW-0472">Membrane</keyword>
<proteinExistence type="predicted"/>
<name>A0A1J6VV91_9BACI</name>
<sequence>MTRNQNGLTLVEVLASLAVLSVIGLLLWNVFFQGISYSKKAATDTSLQQEANQISMKLTRIHQTSPSYEIVNNNCQLKVYNTQTDDKQLITSFSDGKTCYTADIEEGSDHSRDLELTLSLKDAPGEKFTLHTTLYKLKGSSNHEN</sequence>
<dbReference type="EMBL" id="MINN01000117">
    <property type="protein sequence ID" value="OIU69702.1"/>
    <property type="molecule type" value="Genomic_DNA"/>
</dbReference>
<reference evidence="4 5" key="1">
    <citation type="submission" date="2016-09" db="EMBL/GenBank/DDBJ databases">
        <title>Bacillus aquimaris SAMM genome sequence reveals colonization and biosurfactant production capacities.</title>
        <authorList>
            <person name="Waghmode S.R."/>
            <person name="Suryavanshi M.V."/>
        </authorList>
    </citation>
    <scope>NUCLEOTIDE SEQUENCE [LARGE SCALE GENOMIC DNA]</scope>
    <source>
        <strain evidence="4 5">SAMM</strain>
    </source>
</reference>
<keyword evidence="2" id="KW-0178">Competence</keyword>
<dbReference type="OrthoDB" id="2967834at2"/>
<protein>
    <recommendedName>
        <fullName evidence="6">Prepilin-type N-terminal cleavage/methylation domain-containing protein</fullName>
    </recommendedName>
</protein>
<keyword evidence="3" id="KW-0812">Transmembrane</keyword>
<dbReference type="AlphaFoldDB" id="A0A1J6VV91"/>
<evidence type="ECO:0000256" key="3">
    <source>
        <dbReference type="SAM" id="Phobius"/>
    </source>
</evidence>
<evidence type="ECO:0000313" key="4">
    <source>
        <dbReference type="EMBL" id="OIU69702.1"/>
    </source>
</evidence>
<dbReference type="InterPro" id="IPR012902">
    <property type="entry name" value="N_methyl_site"/>
</dbReference>
<dbReference type="GO" id="GO:0009986">
    <property type="term" value="C:cell surface"/>
    <property type="evidence" value="ECO:0007669"/>
    <property type="project" value="UniProtKB-SubCell"/>
</dbReference>
<dbReference type="NCBIfam" id="TIGR02532">
    <property type="entry name" value="IV_pilin_GFxxxE"/>
    <property type="match status" value="1"/>
</dbReference>
<keyword evidence="3" id="KW-1133">Transmembrane helix</keyword>
<organism evidence="4 5">
    <name type="scientific">Rossellomorea aquimaris</name>
    <dbReference type="NCBI Taxonomy" id="189382"/>
    <lineage>
        <taxon>Bacteria</taxon>
        <taxon>Bacillati</taxon>
        <taxon>Bacillota</taxon>
        <taxon>Bacilli</taxon>
        <taxon>Bacillales</taxon>
        <taxon>Bacillaceae</taxon>
        <taxon>Rossellomorea</taxon>
    </lineage>
</organism>
<dbReference type="Pfam" id="PF07963">
    <property type="entry name" value="N_methyl"/>
    <property type="match status" value="1"/>
</dbReference>
<comment type="caution">
    <text evidence="4">The sequence shown here is derived from an EMBL/GenBank/DDBJ whole genome shotgun (WGS) entry which is preliminary data.</text>
</comment>
<evidence type="ECO:0000313" key="5">
    <source>
        <dbReference type="Proteomes" id="UP000182062"/>
    </source>
</evidence>
<dbReference type="RefSeq" id="WP_071619807.1">
    <property type="nucleotide sequence ID" value="NZ_MINN01000117.1"/>
</dbReference>
<comment type="subcellular location">
    <subcellularLocation>
        <location evidence="1">Cell surface</location>
    </subcellularLocation>
</comment>
<accession>A0A1J6VV91</accession>
<keyword evidence="5" id="KW-1185">Reference proteome</keyword>
<feature type="transmembrane region" description="Helical" evidence="3">
    <location>
        <begin position="13"/>
        <end position="32"/>
    </location>
</feature>
<evidence type="ECO:0008006" key="6">
    <source>
        <dbReference type="Google" id="ProtNLM"/>
    </source>
</evidence>
<gene>
    <name evidence="4" type="ORF">BHE18_01935</name>
</gene>
<evidence type="ECO:0000256" key="1">
    <source>
        <dbReference type="ARBA" id="ARBA00004241"/>
    </source>
</evidence>